<keyword evidence="2 4" id="KW-0863">Zinc-finger</keyword>
<evidence type="ECO:0000313" key="7">
    <source>
        <dbReference type="Ensembl" id="ENSCJAP00000076583.2"/>
    </source>
</evidence>
<proteinExistence type="predicted"/>
<dbReference type="InterPro" id="IPR038124">
    <property type="entry name" value="B_retro_matrix_sf"/>
</dbReference>
<dbReference type="Gene3D" id="4.10.60.10">
    <property type="entry name" value="Zinc finger, CCHC-type"/>
    <property type="match status" value="1"/>
</dbReference>
<accession>A0A5F4WFX3</accession>
<evidence type="ECO:0000259" key="6">
    <source>
        <dbReference type="PROSITE" id="PS50158"/>
    </source>
</evidence>
<evidence type="ECO:0000256" key="3">
    <source>
        <dbReference type="ARBA" id="ARBA00022833"/>
    </source>
</evidence>
<dbReference type="Pfam" id="PF14787">
    <property type="entry name" value="zf-CCHC_5"/>
    <property type="match status" value="1"/>
</dbReference>
<dbReference type="SUPFAM" id="SSF47836">
    <property type="entry name" value="Retroviral matrix proteins"/>
    <property type="match status" value="1"/>
</dbReference>
<evidence type="ECO:0000256" key="2">
    <source>
        <dbReference type="ARBA" id="ARBA00022771"/>
    </source>
</evidence>
<dbReference type="GO" id="GO:0008270">
    <property type="term" value="F:zinc ion binding"/>
    <property type="evidence" value="ECO:0007669"/>
    <property type="project" value="UniProtKB-KW"/>
</dbReference>
<dbReference type="InterPro" id="IPR003322">
    <property type="entry name" value="B_retro_matrix"/>
</dbReference>
<keyword evidence="1" id="KW-0479">Metal-binding</keyword>
<dbReference type="Pfam" id="PF00607">
    <property type="entry name" value="Gag_p24"/>
    <property type="match status" value="1"/>
</dbReference>
<feature type="domain" description="CCHC-type" evidence="6">
    <location>
        <begin position="498"/>
        <end position="514"/>
    </location>
</feature>
<dbReference type="SMART" id="SM00343">
    <property type="entry name" value="ZnF_C2HC"/>
    <property type="match status" value="2"/>
</dbReference>
<dbReference type="PANTHER" id="PTHR40389">
    <property type="entry name" value="ENDOGENOUS RETROVIRUS GROUP K MEMBER 24 GAG POLYPROTEIN-RELATED"/>
    <property type="match status" value="1"/>
</dbReference>
<dbReference type="SUPFAM" id="SSF57756">
    <property type="entry name" value="Retrovirus zinc finger-like domains"/>
    <property type="match status" value="2"/>
</dbReference>
<dbReference type="InParanoid" id="A0A5F4WFX3"/>
<evidence type="ECO:0000256" key="5">
    <source>
        <dbReference type="SAM" id="MobiDB-lite"/>
    </source>
</evidence>
<evidence type="ECO:0000256" key="1">
    <source>
        <dbReference type="ARBA" id="ARBA00022723"/>
    </source>
</evidence>
<dbReference type="Pfam" id="PF02337">
    <property type="entry name" value="Gag_p10"/>
    <property type="match status" value="1"/>
</dbReference>
<dbReference type="Pfam" id="PF19317">
    <property type="entry name" value="Gag_p24_C"/>
    <property type="match status" value="1"/>
</dbReference>
<dbReference type="Gene3D" id="1.10.1200.30">
    <property type="match status" value="1"/>
</dbReference>
<dbReference type="InterPro" id="IPR050195">
    <property type="entry name" value="Primate_lentivir_Gag_pol-like"/>
</dbReference>
<sequence length="607" mass="66815">MGHIESKECNLFIQLLQKMIKSHGHDIKLKTVEEFVHIIREICPWVPEGGILGETAWHEIGEKIEQYASHNEALPQTEVLLSVLSKLKDSVCSSQAKPARPCSHNAISSPAAAFSPPASKLDPLDQMERGINHSSSRHSLMDSCQLVTEAVLKEPDRYVSPPNTPCRDHNPVTLTLPSDLSDQIRDLLSLCSKALTLQQQHCFPVAQAPSSVPSNSLVIRSTPTAPISPLTQAMMSMHKGFVDADSTSLYPLIEVTDNAGNVTRHYEAIPPKFLKDLKEAITHYGPIAPYTLSILENFSTAALPPAEWIRLTRACLSSGDFLLWKAYYDEAAFNQSERNRCASSQVTLDMLVGRGAFETLQNQIALSDEALLQINTLALKAWRQLPSQGAKTEELSKIRQGPDEPYQEFVSRLLEAITRQVGDQEASSMLAKQLAFENANAACQAAIRPWRRATISDYIRMCADIGTAYQNGLAMAAAQNGMTVAAFLKRQSQNSNIKCFRCGLPGHVAKKCPSRQQLALPAPAQPSMQLLALPAPPTSEKSKTRPPGECPRCHRGNHWANECRSKRDAQGNPLVPRLGNSQRGQPRPPQQIGAPLVQPHKSPQIHF</sequence>
<dbReference type="InterPro" id="IPR010999">
    <property type="entry name" value="Retrovr_matrix"/>
</dbReference>
<dbReference type="InterPro" id="IPR001878">
    <property type="entry name" value="Znf_CCHC"/>
</dbReference>
<dbReference type="Gene3D" id="1.10.150.490">
    <property type="entry name" value="Retroviral GAG p10 protein"/>
    <property type="match status" value="1"/>
</dbReference>
<feature type="region of interest" description="Disordered" evidence="5">
    <location>
        <begin position="534"/>
        <end position="553"/>
    </location>
</feature>
<dbReference type="Proteomes" id="UP000008225">
    <property type="component" value="Chromosome 18"/>
</dbReference>
<dbReference type="InterPro" id="IPR008916">
    <property type="entry name" value="Retrov_capsid_C"/>
</dbReference>
<feature type="compositionally biased region" description="Low complexity" evidence="5">
    <location>
        <begin position="582"/>
        <end position="595"/>
    </location>
</feature>
<dbReference type="SUPFAM" id="SSF47353">
    <property type="entry name" value="Retrovirus capsid dimerization domain-like"/>
    <property type="match status" value="1"/>
</dbReference>
<protein>
    <recommendedName>
        <fullName evidence="6">CCHC-type domain-containing protein</fullName>
    </recommendedName>
</protein>
<evidence type="ECO:0000256" key="4">
    <source>
        <dbReference type="PROSITE-ProRule" id="PRU00047"/>
    </source>
</evidence>
<dbReference type="OMA" id="RINTCAI"/>
<reference evidence="7" key="3">
    <citation type="submission" date="2025-09" db="UniProtKB">
        <authorList>
            <consortium name="Ensembl"/>
        </authorList>
    </citation>
    <scope>IDENTIFICATION</scope>
</reference>
<dbReference type="GO" id="GO:0003676">
    <property type="term" value="F:nucleic acid binding"/>
    <property type="evidence" value="ECO:0007669"/>
    <property type="project" value="InterPro"/>
</dbReference>
<dbReference type="SUPFAM" id="SSF47943">
    <property type="entry name" value="Retrovirus capsid protein, N-terminal core domain"/>
    <property type="match status" value="1"/>
</dbReference>
<feature type="region of interest" description="Disordered" evidence="5">
    <location>
        <begin position="561"/>
        <end position="607"/>
    </location>
</feature>
<dbReference type="InterPro" id="IPR036875">
    <property type="entry name" value="Znf_CCHC_sf"/>
</dbReference>
<dbReference type="InterPro" id="IPR008919">
    <property type="entry name" value="Retrov_capsid_N"/>
</dbReference>
<dbReference type="GO" id="GO:0005198">
    <property type="term" value="F:structural molecule activity"/>
    <property type="evidence" value="ECO:0007669"/>
    <property type="project" value="InterPro"/>
</dbReference>
<dbReference type="AlphaFoldDB" id="A0A5F4WFX3"/>
<dbReference type="Gene3D" id="1.10.375.10">
    <property type="entry name" value="Human Immunodeficiency Virus Type 1 Capsid Protein"/>
    <property type="match status" value="1"/>
</dbReference>
<dbReference type="GeneTree" id="ENSGT00940000162994"/>
<dbReference type="Pfam" id="PF00098">
    <property type="entry name" value="zf-CCHC"/>
    <property type="match status" value="1"/>
</dbReference>
<dbReference type="InterPro" id="IPR045345">
    <property type="entry name" value="Gag_p24_C"/>
</dbReference>
<evidence type="ECO:0000313" key="8">
    <source>
        <dbReference type="Proteomes" id="UP000008225"/>
    </source>
</evidence>
<keyword evidence="8" id="KW-1185">Reference proteome</keyword>
<dbReference type="Ensembl" id="ENSCJAT00000109471.2">
    <property type="protein sequence ID" value="ENSCJAP00000076583.2"/>
    <property type="gene ID" value="ENSCJAG00000055638.2"/>
</dbReference>
<dbReference type="Bgee" id="ENSCJAG00000055638">
    <property type="expression patterns" value="Expressed in liver and 3 other cell types or tissues"/>
</dbReference>
<keyword evidence="3" id="KW-0862">Zinc</keyword>
<organism evidence="7 8">
    <name type="scientific">Callithrix jacchus</name>
    <name type="common">White-tufted-ear marmoset</name>
    <name type="synonym">Simia Jacchus</name>
    <dbReference type="NCBI Taxonomy" id="9483"/>
    <lineage>
        <taxon>Eukaryota</taxon>
        <taxon>Metazoa</taxon>
        <taxon>Chordata</taxon>
        <taxon>Craniata</taxon>
        <taxon>Vertebrata</taxon>
        <taxon>Euteleostomi</taxon>
        <taxon>Mammalia</taxon>
        <taxon>Eutheria</taxon>
        <taxon>Euarchontoglires</taxon>
        <taxon>Primates</taxon>
        <taxon>Haplorrhini</taxon>
        <taxon>Platyrrhini</taxon>
        <taxon>Cebidae</taxon>
        <taxon>Callitrichinae</taxon>
        <taxon>Callithrix</taxon>
        <taxon>Callithrix</taxon>
    </lineage>
</organism>
<dbReference type="GO" id="GO:0016032">
    <property type="term" value="P:viral process"/>
    <property type="evidence" value="ECO:0007669"/>
    <property type="project" value="InterPro"/>
</dbReference>
<name>A0A5F4WFX3_CALJA</name>
<dbReference type="PROSITE" id="PS50158">
    <property type="entry name" value="ZF_CCHC"/>
    <property type="match status" value="1"/>
</dbReference>
<reference evidence="7" key="1">
    <citation type="submission" date="2009-03" db="EMBL/GenBank/DDBJ databases">
        <authorList>
            <person name="Warren W."/>
            <person name="Ye L."/>
            <person name="Minx P."/>
            <person name="Worley K."/>
            <person name="Gibbs R."/>
            <person name="Wilson R.K."/>
        </authorList>
    </citation>
    <scope>NUCLEOTIDE SEQUENCE [LARGE SCALE GENOMIC DNA]</scope>
</reference>
<reference evidence="7" key="2">
    <citation type="submission" date="2025-08" db="UniProtKB">
        <authorList>
            <consortium name="Ensembl"/>
        </authorList>
    </citation>
    <scope>IDENTIFICATION</scope>
</reference>
<dbReference type="PANTHER" id="PTHR40389:SF3">
    <property type="entry name" value="IGE-BINDING PROTEIN"/>
    <property type="match status" value="1"/>
</dbReference>